<gene>
    <name evidence="3" type="ORF">UFOVP1076_14</name>
    <name evidence="4" type="ORF">UFOVP1314_57</name>
    <name evidence="5" type="ORF">UFOVP1427_13</name>
    <name evidence="6" type="ORF">UFOVP1523_17</name>
    <name evidence="2" type="ORF">UFOVP991_14</name>
</gene>
<protein>
    <submittedName>
        <fullName evidence="2">Uncharacterized protein</fullName>
    </submittedName>
</protein>
<dbReference type="EMBL" id="LR797371">
    <property type="protein sequence ID" value="CAB4211288.1"/>
    <property type="molecule type" value="Genomic_DNA"/>
</dbReference>
<feature type="region of interest" description="Disordered" evidence="1">
    <location>
        <begin position="501"/>
        <end position="528"/>
    </location>
</feature>
<organism evidence="2">
    <name type="scientific">uncultured Caudovirales phage</name>
    <dbReference type="NCBI Taxonomy" id="2100421"/>
    <lineage>
        <taxon>Viruses</taxon>
        <taxon>Duplodnaviria</taxon>
        <taxon>Heunggongvirae</taxon>
        <taxon>Uroviricota</taxon>
        <taxon>Caudoviricetes</taxon>
        <taxon>Peduoviridae</taxon>
        <taxon>Maltschvirus</taxon>
        <taxon>Maltschvirus maltsch</taxon>
    </lineage>
</organism>
<dbReference type="EMBL" id="LR796941">
    <property type="protein sequence ID" value="CAB4176259.1"/>
    <property type="molecule type" value="Genomic_DNA"/>
</dbReference>
<evidence type="ECO:0000313" key="6">
    <source>
        <dbReference type="EMBL" id="CAB5237983.1"/>
    </source>
</evidence>
<evidence type="ECO:0000313" key="4">
    <source>
        <dbReference type="EMBL" id="CAB4198257.1"/>
    </source>
</evidence>
<dbReference type="EMBL" id="LR797258">
    <property type="protein sequence ID" value="CAB4198257.1"/>
    <property type="molecule type" value="Genomic_DNA"/>
</dbReference>
<evidence type="ECO:0000313" key="2">
    <source>
        <dbReference type="EMBL" id="CAB4176259.1"/>
    </source>
</evidence>
<feature type="compositionally biased region" description="Polar residues" evidence="1">
    <location>
        <begin position="501"/>
        <end position="512"/>
    </location>
</feature>
<sequence>MLLLSFAPPVKKDYLVALLIRTPSQSSNRPTDAEAWNFLVRNLEKATVQSAQNGNDGYDAELRPETCESVEALVASITSKHKLPQAAIDSLHIMLAVTVSLKINGPMLWVHCIGPSSSAKTTLARLIGSAHDRCFTVSKFKGLYSGKAGDGDPGLIPRIQNRVLIIPDLTPLLQADKALQDTVFGDLRDIYEGAGSAVFNNGIHRNYTGVIFSVITCTTDVIRTFSRSDLGERFLMADTFGNWDNLGRFHPEKVDTTGEGSAYKSVLTSIIGGLDIAIDDTPSLDNLASERSKTWGFINHINEWLSDESPNLAICAKAFLEDSSYQQEIESLATWLEYARCPMPKKHEEIEFRKRSALLHRSVKQLTKLAICLCIVTKSVGTTAYVRQLVRKVAFDTCYGYPLEIMNWLAVHPEYPKSLLAVKTGRSPTYVDRVCDHLQGLGVVQQTLKNNGSGQRGRDAICYSLTPEVRRHADAIGLKAVSHDSNGAAPKKKTLRDIVANSSNGTPVTTVGSLPPTRRLFRNKEGAP</sequence>
<accession>A0A6J5PWK9</accession>
<dbReference type="EMBL" id="LR798456">
    <property type="protein sequence ID" value="CAB5237983.1"/>
    <property type="molecule type" value="Genomic_DNA"/>
</dbReference>
<reference evidence="2" key="1">
    <citation type="submission" date="2020-05" db="EMBL/GenBank/DDBJ databases">
        <authorList>
            <person name="Chiriac C."/>
            <person name="Salcher M."/>
            <person name="Ghai R."/>
            <person name="Kavagutti S V."/>
        </authorList>
    </citation>
    <scope>NUCLEOTIDE SEQUENCE</scope>
</reference>
<evidence type="ECO:0000313" key="3">
    <source>
        <dbReference type="EMBL" id="CAB4182591.1"/>
    </source>
</evidence>
<evidence type="ECO:0000256" key="1">
    <source>
        <dbReference type="SAM" id="MobiDB-lite"/>
    </source>
</evidence>
<name>A0A6J5PWK9_9CAUD</name>
<dbReference type="EMBL" id="LR797025">
    <property type="protein sequence ID" value="CAB4182591.1"/>
    <property type="molecule type" value="Genomic_DNA"/>
</dbReference>
<evidence type="ECO:0000313" key="5">
    <source>
        <dbReference type="EMBL" id="CAB4211288.1"/>
    </source>
</evidence>
<proteinExistence type="predicted"/>